<evidence type="ECO:0000256" key="2">
    <source>
        <dbReference type="ARBA" id="ARBA00007776"/>
    </source>
</evidence>
<proteinExistence type="inferred from homology"/>
<comment type="subcellular location">
    <subcellularLocation>
        <location evidence="1">Cell membrane</location>
        <topology evidence="1">Multi-pass membrane protein</topology>
    </subcellularLocation>
</comment>
<evidence type="ECO:0000256" key="7">
    <source>
        <dbReference type="ARBA" id="ARBA00023136"/>
    </source>
</evidence>
<dbReference type="AlphaFoldDB" id="A0A2P7U2D2"/>
<dbReference type="PIRSF" id="PIRSF018472">
    <property type="entry name" value="MreD_proteobac"/>
    <property type="match status" value="1"/>
</dbReference>
<name>A0A2P7U2D2_9NEIS</name>
<evidence type="ECO:0000256" key="6">
    <source>
        <dbReference type="ARBA" id="ARBA00022989"/>
    </source>
</evidence>
<dbReference type="InterPro" id="IPR026034">
    <property type="entry name" value="MreD_proteobac"/>
</dbReference>
<feature type="transmembrane region" description="Helical" evidence="8">
    <location>
        <begin position="105"/>
        <end position="128"/>
    </location>
</feature>
<keyword evidence="10" id="KW-1185">Reference proteome</keyword>
<gene>
    <name evidence="9" type="primary">mreD</name>
    <name evidence="9" type="ORF">C7N83_02040</name>
</gene>
<keyword evidence="3" id="KW-1003">Cell membrane</keyword>
<evidence type="ECO:0000256" key="4">
    <source>
        <dbReference type="ARBA" id="ARBA00022692"/>
    </source>
</evidence>
<dbReference type="Pfam" id="PF04093">
    <property type="entry name" value="MreD"/>
    <property type="match status" value="1"/>
</dbReference>
<protein>
    <submittedName>
        <fullName evidence="9">Rod shape-determining protein MreD</fullName>
    </submittedName>
</protein>
<evidence type="ECO:0000313" key="9">
    <source>
        <dbReference type="EMBL" id="PSJ81130.1"/>
    </source>
</evidence>
<feature type="transmembrane region" description="Helical" evidence="8">
    <location>
        <begin position="64"/>
        <end position="93"/>
    </location>
</feature>
<evidence type="ECO:0000313" key="10">
    <source>
        <dbReference type="Proteomes" id="UP000241868"/>
    </source>
</evidence>
<dbReference type="NCBIfam" id="TIGR03426">
    <property type="entry name" value="shape_MreD"/>
    <property type="match status" value="1"/>
</dbReference>
<feature type="transmembrane region" description="Helical" evidence="8">
    <location>
        <begin position="6"/>
        <end position="28"/>
    </location>
</feature>
<evidence type="ECO:0000256" key="5">
    <source>
        <dbReference type="ARBA" id="ARBA00022960"/>
    </source>
</evidence>
<keyword evidence="5" id="KW-0133">Cell shape</keyword>
<sequence>MNEFDDSFHAVPLGMVVATFIVAMLLDFMPFPFDMFFWLPELTALTLLYWTMQRPQVVGMGVAFVVGLLVDIGTAASLGLHALSYTVVVFFVFSYHRQIMLYGHVMQILVVLAALLCNQAVLVVARLFLNYQIITWQSFIAPFIGALLWPLLSQLMLILINISRARR</sequence>
<dbReference type="GO" id="GO:0008360">
    <property type="term" value="P:regulation of cell shape"/>
    <property type="evidence" value="ECO:0007669"/>
    <property type="project" value="UniProtKB-KW"/>
</dbReference>
<evidence type="ECO:0000256" key="3">
    <source>
        <dbReference type="ARBA" id="ARBA00022475"/>
    </source>
</evidence>
<dbReference type="RefSeq" id="WP_106740272.1">
    <property type="nucleotide sequence ID" value="NZ_PXYY01000007.1"/>
</dbReference>
<evidence type="ECO:0000256" key="8">
    <source>
        <dbReference type="SAM" id="Phobius"/>
    </source>
</evidence>
<dbReference type="PANTHER" id="PTHR37484">
    <property type="entry name" value="ROD SHAPE-DETERMINING PROTEIN MRED"/>
    <property type="match status" value="1"/>
</dbReference>
<dbReference type="GO" id="GO:0005886">
    <property type="term" value="C:plasma membrane"/>
    <property type="evidence" value="ECO:0007669"/>
    <property type="project" value="UniProtKB-SubCell"/>
</dbReference>
<dbReference type="InterPro" id="IPR007227">
    <property type="entry name" value="Cell_shape_determining_MreD"/>
</dbReference>
<dbReference type="EMBL" id="PXYY01000007">
    <property type="protein sequence ID" value="PSJ81130.1"/>
    <property type="molecule type" value="Genomic_DNA"/>
</dbReference>
<organism evidence="9 10">
    <name type="scientific">Neisseria iguanae</name>
    <dbReference type="NCBI Taxonomy" id="90242"/>
    <lineage>
        <taxon>Bacteria</taxon>
        <taxon>Pseudomonadati</taxon>
        <taxon>Pseudomonadota</taxon>
        <taxon>Betaproteobacteria</taxon>
        <taxon>Neisseriales</taxon>
        <taxon>Neisseriaceae</taxon>
        <taxon>Neisseria</taxon>
    </lineage>
</organism>
<keyword evidence="4 8" id="KW-0812">Transmembrane</keyword>
<keyword evidence="6 8" id="KW-1133">Transmembrane helix</keyword>
<comment type="similarity">
    <text evidence="2">Belongs to the MreD family.</text>
</comment>
<dbReference type="PANTHER" id="PTHR37484:SF1">
    <property type="entry name" value="ROD SHAPE-DETERMINING PROTEIN MRED"/>
    <property type="match status" value="1"/>
</dbReference>
<dbReference type="Proteomes" id="UP000241868">
    <property type="component" value="Unassembled WGS sequence"/>
</dbReference>
<evidence type="ECO:0000256" key="1">
    <source>
        <dbReference type="ARBA" id="ARBA00004651"/>
    </source>
</evidence>
<reference evidence="9 10" key="1">
    <citation type="submission" date="2018-03" db="EMBL/GenBank/DDBJ databases">
        <title>Neisseria weixii sp. nov., isolated from the intestinal contents of Tibetan Plateau pika (Ochotona curzoniae) in Yushu, Qinghai Province, China.</title>
        <authorList>
            <person name="Gui Z."/>
        </authorList>
    </citation>
    <scope>NUCLEOTIDE SEQUENCE [LARGE SCALE GENOMIC DNA]</scope>
    <source>
        <strain evidence="9 10">ATCC 51483</strain>
    </source>
</reference>
<feature type="transmembrane region" description="Helical" evidence="8">
    <location>
        <begin position="140"/>
        <end position="162"/>
    </location>
</feature>
<keyword evidence="7 8" id="KW-0472">Membrane</keyword>
<accession>A0A2P7U2D2</accession>
<dbReference type="OrthoDB" id="5297408at2"/>
<comment type="caution">
    <text evidence="9">The sequence shown here is derived from an EMBL/GenBank/DDBJ whole genome shotgun (WGS) entry which is preliminary data.</text>
</comment>